<comment type="similarity">
    <text evidence="2">Belongs to the JIP scaffold family.</text>
</comment>
<evidence type="ECO:0000256" key="4">
    <source>
        <dbReference type="ARBA" id="ARBA00023054"/>
    </source>
</evidence>
<dbReference type="EMBL" id="CAJPIZ010038654">
    <property type="protein sequence ID" value="CAG2121310.1"/>
    <property type="molecule type" value="Genomic_DNA"/>
</dbReference>
<accession>A0A7R9QIA8</accession>
<evidence type="ECO:0000256" key="2">
    <source>
        <dbReference type="ARBA" id="ARBA00009866"/>
    </source>
</evidence>
<reference evidence="12" key="1">
    <citation type="submission" date="2020-11" db="EMBL/GenBank/DDBJ databases">
        <authorList>
            <person name="Tran Van P."/>
        </authorList>
    </citation>
    <scope>NUCLEOTIDE SEQUENCE</scope>
</reference>
<evidence type="ECO:0000256" key="6">
    <source>
        <dbReference type="ARBA" id="ARBA00064055"/>
    </source>
</evidence>
<dbReference type="OrthoDB" id="6503116at2759"/>
<dbReference type="Proteomes" id="UP000759131">
    <property type="component" value="Unassembled WGS sequence"/>
</dbReference>
<evidence type="ECO:0000313" key="13">
    <source>
        <dbReference type="Proteomes" id="UP000759131"/>
    </source>
</evidence>
<dbReference type="AlphaFoldDB" id="A0A7R9QIA8"/>
<dbReference type="GO" id="GO:0005737">
    <property type="term" value="C:cytoplasm"/>
    <property type="evidence" value="ECO:0007669"/>
    <property type="project" value="UniProtKB-SubCell"/>
</dbReference>
<comment type="subcellular location">
    <subcellularLocation>
        <location evidence="1">Cytoplasm</location>
    </subcellularLocation>
</comment>
<feature type="coiled-coil region" evidence="9">
    <location>
        <begin position="140"/>
        <end position="209"/>
    </location>
</feature>
<dbReference type="GO" id="GO:0019894">
    <property type="term" value="F:kinesin binding"/>
    <property type="evidence" value="ECO:0007669"/>
    <property type="project" value="TreeGrafter"/>
</dbReference>
<dbReference type="PANTHER" id="PTHR13886:SF4">
    <property type="entry name" value="JNK-INTERACTING PROTEIN 3"/>
    <property type="match status" value="1"/>
</dbReference>
<evidence type="ECO:0000256" key="10">
    <source>
        <dbReference type="SAM" id="MobiDB-lite"/>
    </source>
</evidence>
<sequence>MLELKAKNSADHSFRLEEKETEMKKEYNKLHDRYNEVLRSHCELMERVKILIGTDEGMSSLPPNSLPNFSLKSQLNKRNDLEGSGEESNYSEHMRRDSSSPTPRQAWADTEMSLDDNPPSIIEDMDDMRDRDKDRDYQSLTGMEKEIENLITENNELLATKNALNIVKDDLIAKVDELQSELQMCMNEIQQRDAVKERLKGRIQAIEEELKKC</sequence>
<evidence type="ECO:0000256" key="8">
    <source>
        <dbReference type="ARBA" id="ARBA00082388"/>
    </source>
</evidence>
<proteinExistence type="inferred from homology"/>
<feature type="domain" description="JNK-interacting protein leucine zipper II" evidence="11">
    <location>
        <begin position="141"/>
        <end position="211"/>
    </location>
</feature>
<evidence type="ECO:0000259" key="11">
    <source>
        <dbReference type="Pfam" id="PF16471"/>
    </source>
</evidence>
<dbReference type="PANTHER" id="PTHR13886">
    <property type="entry name" value="JNK/SAPK-ASSOCIATED PROTEIN"/>
    <property type="match status" value="1"/>
</dbReference>
<gene>
    <name evidence="12" type="ORF">OSB1V03_LOCUS21256</name>
</gene>
<evidence type="ECO:0000256" key="7">
    <source>
        <dbReference type="ARBA" id="ARBA00069747"/>
    </source>
</evidence>
<dbReference type="EMBL" id="OC893229">
    <property type="protein sequence ID" value="CAD7647052.1"/>
    <property type="molecule type" value="Genomic_DNA"/>
</dbReference>
<dbReference type="Pfam" id="PF16471">
    <property type="entry name" value="JIP_LZII"/>
    <property type="match status" value="1"/>
</dbReference>
<dbReference type="FunFam" id="1.20.5.1000:FF:000001">
    <property type="entry name" value="C-Jun-amino-terminal kinase-interacting protein 3 isoform X2"/>
    <property type="match status" value="1"/>
</dbReference>
<dbReference type="Gene3D" id="1.20.5.1000">
    <property type="entry name" value="arf6 gtpase in complex with a specific effector, jip4"/>
    <property type="match status" value="1"/>
</dbReference>
<feature type="region of interest" description="Disordered" evidence="10">
    <location>
        <begin position="55"/>
        <end position="133"/>
    </location>
</feature>
<dbReference type="InterPro" id="IPR032486">
    <property type="entry name" value="JIP_LZII"/>
</dbReference>
<evidence type="ECO:0000313" key="12">
    <source>
        <dbReference type="EMBL" id="CAD7647052.1"/>
    </source>
</evidence>
<organism evidence="12">
    <name type="scientific">Medioppia subpectinata</name>
    <dbReference type="NCBI Taxonomy" id="1979941"/>
    <lineage>
        <taxon>Eukaryota</taxon>
        <taxon>Metazoa</taxon>
        <taxon>Ecdysozoa</taxon>
        <taxon>Arthropoda</taxon>
        <taxon>Chelicerata</taxon>
        <taxon>Arachnida</taxon>
        <taxon>Acari</taxon>
        <taxon>Acariformes</taxon>
        <taxon>Sarcoptiformes</taxon>
        <taxon>Oribatida</taxon>
        <taxon>Brachypylina</taxon>
        <taxon>Oppioidea</taxon>
        <taxon>Oppiidae</taxon>
        <taxon>Medioppia</taxon>
    </lineage>
</organism>
<keyword evidence="13" id="KW-1185">Reference proteome</keyword>
<evidence type="ECO:0000256" key="3">
    <source>
        <dbReference type="ARBA" id="ARBA00022490"/>
    </source>
</evidence>
<dbReference type="GO" id="GO:0005078">
    <property type="term" value="F:MAP-kinase scaffold activity"/>
    <property type="evidence" value="ECO:0007669"/>
    <property type="project" value="InterPro"/>
</dbReference>
<keyword evidence="3" id="KW-0963">Cytoplasm</keyword>
<dbReference type="GO" id="GO:0008432">
    <property type="term" value="F:JUN kinase binding"/>
    <property type="evidence" value="ECO:0007669"/>
    <property type="project" value="TreeGrafter"/>
</dbReference>
<feature type="non-terminal residue" evidence="12">
    <location>
        <position position="213"/>
    </location>
</feature>
<protein>
    <recommendedName>
        <fullName evidence="7">JNK-interacting protein 3</fullName>
    </recommendedName>
    <alternativeName>
        <fullName evidence="8">Protein sunday driver</fullName>
    </alternativeName>
</protein>
<name>A0A7R9QIA8_9ACAR</name>
<dbReference type="GO" id="GO:0030159">
    <property type="term" value="F:signaling receptor complex adaptor activity"/>
    <property type="evidence" value="ECO:0007669"/>
    <property type="project" value="TreeGrafter"/>
</dbReference>
<keyword evidence="4 9" id="KW-0175">Coiled coil</keyword>
<evidence type="ECO:0000256" key="1">
    <source>
        <dbReference type="ARBA" id="ARBA00004496"/>
    </source>
</evidence>
<evidence type="ECO:0000256" key="9">
    <source>
        <dbReference type="SAM" id="Coils"/>
    </source>
</evidence>
<comment type="function">
    <text evidence="5">The JNK-interacting protein (JIP) group of scaffold proteins selectively mediates JNK-signaling by aggregating specific components of the MAPK cascade to form a functional JNK signaling module. May function as a regulator of vesicle transport, through interactions with the JNK-signaling components and motor proteins. Syd is required for efficient kinesin-I mediated axonal transport.</text>
</comment>
<dbReference type="InterPro" id="IPR039911">
    <property type="entry name" value="JIP3/JIP4"/>
</dbReference>
<comment type="subunit">
    <text evidence="6">Forms homo- and heterooligomeric complexes. Binds the TPR motif-containing C-terminal of kinesin light chain, Klc. Pre-assembled syd scaffolding complexes are then transported as a cargo of kinesin, to the required subcellular location.</text>
</comment>
<dbReference type="GO" id="GO:0016192">
    <property type="term" value="P:vesicle-mediated transport"/>
    <property type="evidence" value="ECO:0007669"/>
    <property type="project" value="TreeGrafter"/>
</dbReference>
<evidence type="ECO:0000256" key="5">
    <source>
        <dbReference type="ARBA" id="ARBA00059054"/>
    </source>
</evidence>
<feature type="compositionally biased region" description="Low complexity" evidence="10">
    <location>
        <begin position="59"/>
        <end position="73"/>
    </location>
</feature>